<dbReference type="RefSeq" id="XP_014656498.1">
    <property type="nucleotide sequence ID" value="XM_014801012.1"/>
</dbReference>
<evidence type="ECO:0000256" key="2">
    <source>
        <dbReference type="ARBA" id="ARBA00022750"/>
    </source>
</evidence>
<organism evidence="7">
    <name type="scientific">Pseudozyma antarctica</name>
    <name type="common">Yeast</name>
    <name type="synonym">Candida antarctica</name>
    <dbReference type="NCBI Taxonomy" id="84753"/>
    <lineage>
        <taxon>Eukaryota</taxon>
        <taxon>Fungi</taxon>
        <taxon>Dikarya</taxon>
        <taxon>Basidiomycota</taxon>
        <taxon>Ustilaginomycotina</taxon>
        <taxon>Ustilaginomycetes</taxon>
        <taxon>Ustilaginales</taxon>
        <taxon>Ustilaginaceae</taxon>
        <taxon>Moesziomyces</taxon>
    </lineage>
</organism>
<dbReference type="InterPro" id="IPR001969">
    <property type="entry name" value="Aspartic_peptidase_AS"/>
</dbReference>
<evidence type="ECO:0000256" key="5">
    <source>
        <dbReference type="SAM" id="MobiDB-lite"/>
    </source>
</evidence>
<dbReference type="EMBL" id="DF830075">
    <property type="protein sequence ID" value="GAK65294.1"/>
    <property type="molecule type" value="Genomic_DNA"/>
</dbReference>
<accession>A0A081CF48</accession>
<evidence type="ECO:0000259" key="6">
    <source>
        <dbReference type="PROSITE" id="PS51767"/>
    </source>
</evidence>
<dbReference type="PROSITE" id="PS51767">
    <property type="entry name" value="PEPTIDASE_A1"/>
    <property type="match status" value="1"/>
</dbReference>
<dbReference type="PANTHER" id="PTHR47966">
    <property type="entry name" value="BETA-SITE APP-CLEAVING ENZYME, ISOFORM A-RELATED"/>
    <property type="match status" value="1"/>
</dbReference>
<dbReference type="Pfam" id="PF00026">
    <property type="entry name" value="Asp"/>
    <property type="match status" value="1"/>
</dbReference>
<feature type="region of interest" description="Disordered" evidence="5">
    <location>
        <begin position="1"/>
        <end position="39"/>
    </location>
</feature>
<dbReference type="GeneID" id="26304409"/>
<dbReference type="GO" id="GO:0004190">
    <property type="term" value="F:aspartic-type endopeptidase activity"/>
    <property type="evidence" value="ECO:0007669"/>
    <property type="project" value="UniProtKB-KW"/>
</dbReference>
<dbReference type="InterPro" id="IPR033121">
    <property type="entry name" value="PEPTIDASE_A1"/>
</dbReference>
<proteinExistence type="inferred from homology"/>
<dbReference type="InterPro" id="IPR001461">
    <property type="entry name" value="Aspartic_peptidase_A1"/>
</dbReference>
<protein>
    <submittedName>
        <fullName evidence="7">Aspartic peptidase A1</fullName>
    </submittedName>
</protein>
<evidence type="ECO:0000313" key="8">
    <source>
        <dbReference type="Proteomes" id="UP000053758"/>
    </source>
</evidence>
<feature type="domain" description="Peptidase A1" evidence="6">
    <location>
        <begin position="155"/>
        <end position="458"/>
    </location>
</feature>
<dbReference type="InterPro" id="IPR034164">
    <property type="entry name" value="Pepsin-like_dom"/>
</dbReference>
<dbReference type="CDD" id="cd05471">
    <property type="entry name" value="pepsin_like"/>
    <property type="match status" value="1"/>
</dbReference>
<dbReference type="HOGENOM" id="CLU_013253_1_2_1"/>
<dbReference type="GO" id="GO:0006508">
    <property type="term" value="P:proteolysis"/>
    <property type="evidence" value="ECO:0007669"/>
    <property type="project" value="UniProtKB-KW"/>
</dbReference>
<name>A0A081CF48_PSEA2</name>
<evidence type="ECO:0000256" key="3">
    <source>
        <dbReference type="PIRSR" id="PIRSR601461-1"/>
    </source>
</evidence>
<sequence length="510" mass="52552">MLTTLDAPVASKADDPATRDSLPLPHTPTSSGTVPSFISHTPPRIKMKLSGTALAASGLLVASASSALAAPAASSSSSASTANAAGAASKRSAPIHIPIRKREMAKRSGNELLDWANEQKAILQNKYGLPSADASSKARRAQGTALTNVQYDSTWVATVTGGTPSKDYEVVLDTGSADFWIASDYYQPSSSSTFQNRSTAFNVQYGSGQVAGYEASDTFSLAGTTVQDTRFAVAEQVSSGLVSGNMEGIMGMGFQKLAASGEPPLWVAANVDTFSFYLERASLTSNNQEQAGGIFTLGGTNSSLYQGNISYNSLIEELYWMVRLGGIGARGSDVSLDGLTRAAIDTGTTLVGGPNSVVQSFYANIPGSQSQGNGYYSFPCRQTIDATLTFGNQQYTIPDSDFVAGTLDQSGSQCLGAFFGLGSSSQTDLQWIVGDAFLKNVYSVFTTSGSNGAAVGFASLASGLNSGTNSKTVSTSSTGATSAASTTAQRSGMLSLAAVLAVPLIAALAL</sequence>
<dbReference type="Gene3D" id="2.40.70.10">
    <property type="entry name" value="Acid Proteases"/>
    <property type="match status" value="2"/>
</dbReference>
<feature type="active site" evidence="3">
    <location>
        <position position="173"/>
    </location>
</feature>
<feature type="active site" evidence="3">
    <location>
        <position position="345"/>
    </location>
</feature>
<keyword evidence="2 4" id="KW-0064">Aspartyl protease</keyword>
<keyword evidence="4" id="KW-0645">Protease</keyword>
<evidence type="ECO:0000256" key="1">
    <source>
        <dbReference type="ARBA" id="ARBA00007447"/>
    </source>
</evidence>
<dbReference type="PRINTS" id="PR00792">
    <property type="entry name" value="PEPSIN"/>
</dbReference>
<dbReference type="SUPFAM" id="SSF50630">
    <property type="entry name" value="Acid proteases"/>
    <property type="match status" value="1"/>
</dbReference>
<evidence type="ECO:0000256" key="4">
    <source>
        <dbReference type="RuleBase" id="RU000454"/>
    </source>
</evidence>
<evidence type="ECO:0000313" key="7">
    <source>
        <dbReference type="EMBL" id="GAK65294.1"/>
    </source>
</evidence>
<dbReference type="PANTHER" id="PTHR47966:SF57">
    <property type="entry name" value="PEPTIDASE A1 DOMAIN-CONTAINING PROTEIN"/>
    <property type="match status" value="1"/>
</dbReference>
<dbReference type="FunFam" id="2.40.70.10:FF:000223">
    <property type="entry name" value="Uncharacterized protein"/>
    <property type="match status" value="1"/>
</dbReference>
<keyword evidence="8" id="KW-1185">Reference proteome</keyword>
<dbReference type="PROSITE" id="PS00141">
    <property type="entry name" value="ASP_PROTEASE"/>
    <property type="match status" value="1"/>
</dbReference>
<dbReference type="InterPro" id="IPR021109">
    <property type="entry name" value="Peptidase_aspartic_dom_sf"/>
</dbReference>
<feature type="compositionally biased region" description="Polar residues" evidence="5">
    <location>
        <begin position="27"/>
        <end position="39"/>
    </location>
</feature>
<comment type="similarity">
    <text evidence="1 4">Belongs to the peptidase A1 family.</text>
</comment>
<reference evidence="7" key="1">
    <citation type="submission" date="2014-07" db="EMBL/GenBank/DDBJ databases">
        <title>Draft genome sequence of the yeast Pseudozyma antarctica JCM 10317 known as a producer of lipase B which used in a wide range of industrial applications.</title>
        <authorList>
            <person name="Morita T."/>
            <person name="Saika A."/>
            <person name="Koike H."/>
        </authorList>
    </citation>
    <scope>NUCLEOTIDE SEQUENCE</scope>
    <source>
        <strain evidence="7">JCM 10317</strain>
    </source>
</reference>
<dbReference type="AlphaFoldDB" id="A0A081CF48"/>
<gene>
    <name evidence="7" type="ORF">PAN0_008d3511</name>
</gene>
<keyword evidence="4" id="KW-0378">Hydrolase</keyword>
<dbReference type="Proteomes" id="UP000053758">
    <property type="component" value="Unassembled WGS sequence"/>
</dbReference>